<dbReference type="AlphaFoldDB" id="A0ABD5MF54"/>
<evidence type="ECO:0000313" key="2">
    <source>
        <dbReference type="EMBL" id="MFA1611123.1"/>
    </source>
</evidence>
<keyword evidence="3" id="KW-1185">Reference proteome</keyword>
<name>A0ABD5MF54_9EURY</name>
<dbReference type="Pfam" id="PF09997">
    <property type="entry name" value="DUF2238"/>
    <property type="match status" value="1"/>
</dbReference>
<gene>
    <name evidence="2" type="ORF">OS889_08915</name>
</gene>
<keyword evidence="1" id="KW-1133">Transmembrane helix</keyword>
<evidence type="ECO:0008006" key="4">
    <source>
        <dbReference type="Google" id="ProtNLM"/>
    </source>
</evidence>
<keyword evidence="1" id="KW-0812">Transmembrane</keyword>
<dbReference type="Proteomes" id="UP001570511">
    <property type="component" value="Unassembled WGS sequence"/>
</dbReference>
<accession>A0ABD5MF54</accession>
<evidence type="ECO:0000313" key="3">
    <source>
        <dbReference type="Proteomes" id="UP001570511"/>
    </source>
</evidence>
<dbReference type="RefSeq" id="WP_372389169.1">
    <property type="nucleotide sequence ID" value="NZ_JBGNYA010000001.1"/>
</dbReference>
<sequence>MATPPHLSPKLLVGVGALCLTLLATWVTLTTPGYPDQHALRSWPAVLGSRLRRELPRGDRLTAAWVSIGLWAGLVSVLHFGGVLYNVYTAVPWWDLLTHAMGGFGVAAVLAFTFREQTLRSPVWLVSGVVAIGAGFEVYEFVFKTFWYRWSLAFYVEDTVVDLLVNTSGAAAFAAVTELYRRTSGSAATSTPATGSDGVAAASAHDHEIVADGDGDGHDSDSNAD</sequence>
<feature type="transmembrane region" description="Helical" evidence="1">
    <location>
        <begin position="123"/>
        <end position="143"/>
    </location>
</feature>
<dbReference type="InterPro" id="IPR014509">
    <property type="entry name" value="YjdF-like"/>
</dbReference>
<comment type="caution">
    <text evidence="2">The sequence shown here is derived from an EMBL/GenBank/DDBJ whole genome shotgun (WGS) entry which is preliminary data.</text>
</comment>
<reference evidence="2 3" key="1">
    <citation type="submission" date="2024-08" db="EMBL/GenBank/DDBJ databases">
        <title>Halobellus sp. MBLA0158 whole genome sequence.</title>
        <authorList>
            <person name="Hwang C.Y."/>
            <person name="Cho E.-S."/>
            <person name="Seo M.-J."/>
        </authorList>
    </citation>
    <scope>NUCLEOTIDE SEQUENCE [LARGE SCALE GENOMIC DNA]</scope>
    <source>
        <strain evidence="2 3">MBLA0158</strain>
    </source>
</reference>
<proteinExistence type="predicted"/>
<organism evidence="2 3">
    <name type="scientific">Halobellus rubicundus</name>
    <dbReference type="NCBI Taxonomy" id="2996466"/>
    <lineage>
        <taxon>Archaea</taxon>
        <taxon>Methanobacteriati</taxon>
        <taxon>Methanobacteriota</taxon>
        <taxon>Stenosarchaea group</taxon>
        <taxon>Halobacteria</taxon>
        <taxon>Halobacteriales</taxon>
        <taxon>Haloferacaceae</taxon>
        <taxon>Halobellus</taxon>
    </lineage>
</organism>
<feature type="transmembrane region" description="Helical" evidence="1">
    <location>
        <begin position="96"/>
        <end position="114"/>
    </location>
</feature>
<protein>
    <recommendedName>
        <fullName evidence="4">DUF2238 domain-containing protein</fullName>
    </recommendedName>
</protein>
<evidence type="ECO:0000256" key="1">
    <source>
        <dbReference type="SAM" id="Phobius"/>
    </source>
</evidence>
<dbReference type="EMBL" id="JBGNYA010000001">
    <property type="protein sequence ID" value="MFA1611123.1"/>
    <property type="molecule type" value="Genomic_DNA"/>
</dbReference>
<feature type="transmembrane region" description="Helical" evidence="1">
    <location>
        <begin position="12"/>
        <end position="31"/>
    </location>
</feature>
<keyword evidence="1" id="KW-0472">Membrane</keyword>
<feature type="transmembrane region" description="Helical" evidence="1">
    <location>
        <begin position="61"/>
        <end position="84"/>
    </location>
</feature>